<evidence type="ECO:0000313" key="3">
    <source>
        <dbReference type="Proteomes" id="UP000664815"/>
    </source>
</evidence>
<sequence length="130" mass="14346">AVEENRRSRREAAAEAETIIDLQVSRYMENLRATHLQAPLKQLRAFGEATRAELLEKARQQLANGKTADEVLEQLAHGLTNRLLHPPTAALRQAALEGDADLTRAAERLFPAVPGYHHPIARTDDADPAP</sequence>
<evidence type="ECO:0000259" key="1">
    <source>
        <dbReference type="Pfam" id="PF00745"/>
    </source>
</evidence>
<dbReference type="GO" id="GO:0008883">
    <property type="term" value="F:glutamyl-tRNA reductase activity"/>
    <property type="evidence" value="ECO:0007669"/>
    <property type="project" value="InterPro"/>
</dbReference>
<gene>
    <name evidence="2" type="ORF">J0H45_08305</name>
</gene>
<feature type="non-terminal residue" evidence="2">
    <location>
        <position position="1"/>
    </location>
</feature>
<feature type="domain" description="Tetrapyrrole biosynthesis glutamyl-tRNA reductase dimerisation" evidence="1">
    <location>
        <begin position="15"/>
        <end position="110"/>
    </location>
</feature>
<dbReference type="GO" id="GO:0019353">
    <property type="term" value="P:protoporphyrinogen IX biosynthetic process from glutamate"/>
    <property type="evidence" value="ECO:0007669"/>
    <property type="project" value="TreeGrafter"/>
</dbReference>
<dbReference type="GO" id="GO:0050661">
    <property type="term" value="F:NADP binding"/>
    <property type="evidence" value="ECO:0007669"/>
    <property type="project" value="InterPro"/>
</dbReference>
<dbReference type="InterPro" id="IPR015896">
    <property type="entry name" value="4pyrrol_synth_GluRdtase_dimer"/>
</dbReference>
<name>A0A9D8KZW4_9GAMM</name>
<dbReference type="SUPFAM" id="SSF69075">
    <property type="entry name" value="Glutamyl tRNA-reductase dimerization domain"/>
    <property type="match status" value="1"/>
</dbReference>
<organism evidence="2 3">
    <name type="scientific">Stenotrophomonas nitritireducens</name>
    <dbReference type="NCBI Taxonomy" id="83617"/>
    <lineage>
        <taxon>Bacteria</taxon>
        <taxon>Pseudomonadati</taxon>
        <taxon>Pseudomonadota</taxon>
        <taxon>Gammaproteobacteria</taxon>
        <taxon>Lysobacterales</taxon>
        <taxon>Lysobacteraceae</taxon>
        <taxon>Stenotrophomonas</taxon>
    </lineage>
</organism>
<dbReference type="PANTHER" id="PTHR43013">
    <property type="entry name" value="GLUTAMYL-TRNA REDUCTASE"/>
    <property type="match status" value="1"/>
</dbReference>
<comment type="caution">
    <text evidence="2">The sequence shown here is derived from an EMBL/GenBank/DDBJ whole genome shotgun (WGS) entry which is preliminary data.</text>
</comment>
<dbReference type="Pfam" id="PF00745">
    <property type="entry name" value="GlutR_dimer"/>
    <property type="match status" value="1"/>
</dbReference>
<protein>
    <submittedName>
        <fullName evidence="2">Glutamyl-tRNA reductase</fullName>
    </submittedName>
</protein>
<evidence type="ECO:0000313" key="2">
    <source>
        <dbReference type="EMBL" id="MBN8799344.1"/>
    </source>
</evidence>
<dbReference type="Proteomes" id="UP000664815">
    <property type="component" value="Unassembled WGS sequence"/>
</dbReference>
<proteinExistence type="predicted"/>
<accession>A0A9D8KZW4</accession>
<reference evidence="2" key="1">
    <citation type="submission" date="2021-02" db="EMBL/GenBank/DDBJ databases">
        <title>Thiocyanate and organic carbon inputs drive convergent selection for specific autotrophic Afipia and Thiobacillus strains within complex microbiomes.</title>
        <authorList>
            <person name="Huddy R.J."/>
            <person name="Sachdeva R."/>
            <person name="Kadzinga F."/>
            <person name="Kantor R.S."/>
            <person name="Harrison S.T.L."/>
            <person name="Banfield J.F."/>
        </authorList>
    </citation>
    <scope>NUCLEOTIDE SEQUENCE</scope>
    <source>
        <strain evidence="2">SCN18_10_11_15_R1_P_69_7</strain>
    </source>
</reference>
<dbReference type="EMBL" id="JAFKMG010000764">
    <property type="protein sequence ID" value="MBN8799344.1"/>
    <property type="molecule type" value="Genomic_DNA"/>
</dbReference>
<dbReference type="AlphaFoldDB" id="A0A9D8KZW4"/>
<dbReference type="InterPro" id="IPR036453">
    <property type="entry name" value="GluRdtase_dimer_dom_sf"/>
</dbReference>
<dbReference type="PANTHER" id="PTHR43013:SF1">
    <property type="entry name" value="GLUTAMYL-TRNA REDUCTASE"/>
    <property type="match status" value="1"/>
</dbReference>